<keyword evidence="15" id="KW-1185">Reference proteome</keyword>
<accession>A0A8J3T4Y3</accession>
<dbReference type="RefSeq" id="WP_168113099.1">
    <property type="nucleotide sequence ID" value="NZ_BOON01000002.1"/>
</dbReference>
<dbReference type="GO" id="GO:0006508">
    <property type="term" value="P:proteolysis"/>
    <property type="evidence" value="ECO:0007669"/>
    <property type="project" value="UniProtKB-KW"/>
</dbReference>
<keyword evidence="7" id="KW-0862">Zinc</keyword>
<comment type="cofactor">
    <cofactor evidence="1">
        <name>Zn(2+)</name>
        <dbReference type="ChEBI" id="CHEBI:29105"/>
    </cofactor>
</comment>
<feature type="transmembrane region" description="Helical" evidence="11">
    <location>
        <begin position="335"/>
        <end position="355"/>
    </location>
</feature>
<evidence type="ECO:0000256" key="6">
    <source>
        <dbReference type="ARBA" id="ARBA00022801"/>
    </source>
</evidence>
<keyword evidence="8 11" id="KW-1133">Transmembrane helix</keyword>
<dbReference type="PANTHER" id="PTHR42837">
    <property type="entry name" value="REGULATOR OF SIGMA-E PROTEASE RSEP"/>
    <property type="match status" value="1"/>
</dbReference>
<dbReference type="Gene3D" id="2.30.42.10">
    <property type="match status" value="1"/>
</dbReference>
<dbReference type="Proteomes" id="UP000599074">
    <property type="component" value="Unassembled WGS sequence"/>
</dbReference>
<keyword evidence="5 11" id="KW-0812">Transmembrane</keyword>
<evidence type="ECO:0000256" key="3">
    <source>
        <dbReference type="ARBA" id="ARBA00007931"/>
    </source>
</evidence>
<evidence type="ECO:0000259" key="12">
    <source>
        <dbReference type="Pfam" id="PF02163"/>
    </source>
</evidence>
<dbReference type="PANTHER" id="PTHR42837:SF2">
    <property type="entry name" value="MEMBRANE METALLOPROTEASE ARASP2, CHLOROPLASTIC-RELATED"/>
    <property type="match status" value="1"/>
</dbReference>
<evidence type="ECO:0000313" key="14">
    <source>
        <dbReference type="EMBL" id="GII20620.1"/>
    </source>
</evidence>
<dbReference type="CDD" id="cd06163">
    <property type="entry name" value="S2P-M50_PDZ_RseP-like"/>
    <property type="match status" value="1"/>
</dbReference>
<evidence type="ECO:0000256" key="4">
    <source>
        <dbReference type="ARBA" id="ARBA00022670"/>
    </source>
</evidence>
<evidence type="ECO:0000256" key="7">
    <source>
        <dbReference type="ARBA" id="ARBA00022833"/>
    </source>
</evidence>
<dbReference type="EMBL" id="BOON01000002">
    <property type="protein sequence ID" value="GII20620.1"/>
    <property type="molecule type" value="Genomic_DNA"/>
</dbReference>
<dbReference type="AlphaFoldDB" id="A0A8J3T4Y3"/>
<evidence type="ECO:0000256" key="8">
    <source>
        <dbReference type="ARBA" id="ARBA00022989"/>
    </source>
</evidence>
<comment type="caution">
    <text evidence="14">The sequence shown here is derived from an EMBL/GenBank/DDBJ whole genome shotgun (WGS) entry which is preliminary data.</text>
</comment>
<name>A0A8J3T4Y3_9ACTN</name>
<organism evidence="14 15">
    <name type="scientific">Planosporangium mesophilum</name>
    <dbReference type="NCBI Taxonomy" id="689768"/>
    <lineage>
        <taxon>Bacteria</taxon>
        <taxon>Bacillati</taxon>
        <taxon>Actinomycetota</taxon>
        <taxon>Actinomycetes</taxon>
        <taxon>Micromonosporales</taxon>
        <taxon>Micromonosporaceae</taxon>
        <taxon>Planosporangium</taxon>
    </lineage>
</organism>
<keyword evidence="9" id="KW-0482">Metalloprotease</keyword>
<keyword evidence="4 14" id="KW-0645">Protease</keyword>
<protein>
    <submittedName>
        <fullName evidence="14">Zn-dependent protease</fullName>
    </submittedName>
</protein>
<proteinExistence type="inferred from homology"/>
<evidence type="ECO:0000256" key="2">
    <source>
        <dbReference type="ARBA" id="ARBA00004141"/>
    </source>
</evidence>
<evidence type="ECO:0000256" key="10">
    <source>
        <dbReference type="ARBA" id="ARBA00023136"/>
    </source>
</evidence>
<feature type="transmembrane region" description="Helical" evidence="11">
    <location>
        <begin position="394"/>
        <end position="415"/>
    </location>
</feature>
<evidence type="ECO:0000259" key="13">
    <source>
        <dbReference type="Pfam" id="PF17820"/>
    </source>
</evidence>
<evidence type="ECO:0000256" key="1">
    <source>
        <dbReference type="ARBA" id="ARBA00001947"/>
    </source>
</evidence>
<reference evidence="14" key="1">
    <citation type="submission" date="2021-01" db="EMBL/GenBank/DDBJ databases">
        <title>Whole genome shotgun sequence of Planosporangium mesophilum NBRC 109066.</title>
        <authorList>
            <person name="Komaki H."/>
            <person name="Tamura T."/>
        </authorList>
    </citation>
    <scope>NUCLEOTIDE SEQUENCE</scope>
    <source>
        <strain evidence="14">NBRC 109066</strain>
    </source>
</reference>
<feature type="transmembrane region" description="Helical" evidence="11">
    <location>
        <begin position="99"/>
        <end position="123"/>
    </location>
</feature>
<dbReference type="Pfam" id="PF02163">
    <property type="entry name" value="Peptidase_M50"/>
    <property type="match status" value="1"/>
</dbReference>
<dbReference type="InterPro" id="IPR008915">
    <property type="entry name" value="Peptidase_M50"/>
</dbReference>
<dbReference type="Pfam" id="PF17820">
    <property type="entry name" value="PDZ_6"/>
    <property type="match status" value="1"/>
</dbReference>
<keyword evidence="6" id="KW-0378">Hydrolase</keyword>
<dbReference type="GO" id="GO:0016020">
    <property type="term" value="C:membrane"/>
    <property type="evidence" value="ECO:0007669"/>
    <property type="project" value="UniProtKB-SubCell"/>
</dbReference>
<dbReference type="SUPFAM" id="SSF50156">
    <property type="entry name" value="PDZ domain-like"/>
    <property type="match status" value="1"/>
</dbReference>
<evidence type="ECO:0000313" key="15">
    <source>
        <dbReference type="Proteomes" id="UP000599074"/>
    </source>
</evidence>
<sequence>MALVFGIVVFALGILVSVCLHEAGHMGTAKAFGMKVTRYFVGFGPTLFSFRRGETEYGVKAIPLGGFVKIVGMTPQDDDVEPGDEKRAMWRFPVWKRTIVMSAGSISHFILAFVALWVLFAFVGVPDDSKINSAPATVGAVLPCVSDFKVDPATKQAVACKSGSDPASPASKAGLRTGDVITKINDQRISNFAEMRTTVQALANQNVTLTYTHDGKTQTRSVFIPVVQRPKATVNPNTPVTSIKPADLEPTGMIGISPKAPLVTFGPVESIGLTGKQIGRTVVLTFSSLKQIPEKIPALVKAIFGAERDPNTPVSVVGASHIGGQLISIGDWTSVLSLFAVLNLFFGIFNLMPLLPMDGGHIAIAWFERVRSWIAARRGRPDPGRVDYMKLTPITLAVISVLGVFVLLTATADVVNPITLPK</sequence>
<evidence type="ECO:0000256" key="11">
    <source>
        <dbReference type="SAM" id="Phobius"/>
    </source>
</evidence>
<dbReference type="GO" id="GO:0004222">
    <property type="term" value="F:metalloendopeptidase activity"/>
    <property type="evidence" value="ECO:0007669"/>
    <property type="project" value="InterPro"/>
</dbReference>
<feature type="domain" description="Peptidase M50" evidence="12">
    <location>
        <begin position="10"/>
        <end position="376"/>
    </location>
</feature>
<comment type="subcellular location">
    <subcellularLocation>
        <location evidence="2">Membrane</location>
        <topology evidence="2">Multi-pass membrane protein</topology>
    </subcellularLocation>
</comment>
<dbReference type="InterPro" id="IPR041489">
    <property type="entry name" value="PDZ_6"/>
</dbReference>
<comment type="similarity">
    <text evidence="3">Belongs to the peptidase M50B family.</text>
</comment>
<evidence type="ECO:0000256" key="9">
    <source>
        <dbReference type="ARBA" id="ARBA00023049"/>
    </source>
</evidence>
<feature type="domain" description="PDZ" evidence="13">
    <location>
        <begin position="165"/>
        <end position="210"/>
    </location>
</feature>
<keyword evidence="10 11" id="KW-0472">Membrane</keyword>
<dbReference type="InterPro" id="IPR036034">
    <property type="entry name" value="PDZ_sf"/>
</dbReference>
<evidence type="ECO:0000256" key="5">
    <source>
        <dbReference type="ARBA" id="ARBA00022692"/>
    </source>
</evidence>
<gene>
    <name evidence="14" type="ORF">Pme01_02170</name>
</gene>
<dbReference type="InterPro" id="IPR004387">
    <property type="entry name" value="Pept_M50_Zn"/>
</dbReference>